<dbReference type="SUPFAM" id="SSF53756">
    <property type="entry name" value="UDP-Glycosyltransferase/glycogen phosphorylase"/>
    <property type="match status" value="1"/>
</dbReference>
<organism evidence="5 6">
    <name type="scientific">Marinobacterium lacunae</name>
    <dbReference type="NCBI Taxonomy" id="1232683"/>
    <lineage>
        <taxon>Bacteria</taxon>
        <taxon>Pseudomonadati</taxon>
        <taxon>Pseudomonadota</taxon>
        <taxon>Gammaproteobacteria</taxon>
        <taxon>Oceanospirillales</taxon>
        <taxon>Oceanospirillaceae</taxon>
        <taxon>Marinobacterium</taxon>
    </lineage>
</organism>
<evidence type="ECO:0000256" key="2">
    <source>
        <dbReference type="ARBA" id="ARBA00022676"/>
    </source>
</evidence>
<dbReference type="CDD" id="cd03811">
    <property type="entry name" value="GT4_GT28_WabH-like"/>
    <property type="match status" value="1"/>
</dbReference>
<gene>
    <name evidence="5" type="ORF">ADIMK_0911</name>
</gene>
<dbReference type="Gene3D" id="3.40.50.2000">
    <property type="entry name" value="Glycogen Phosphorylase B"/>
    <property type="match status" value="2"/>
</dbReference>
<dbReference type="Pfam" id="PF00534">
    <property type="entry name" value="Glycos_transf_1"/>
    <property type="match status" value="1"/>
</dbReference>
<evidence type="ECO:0000313" key="5">
    <source>
        <dbReference type="EMBL" id="KEA65209.1"/>
    </source>
</evidence>
<keyword evidence="6" id="KW-1185">Reference proteome</keyword>
<feature type="domain" description="Glycosyl transferase family 1" evidence="4">
    <location>
        <begin position="169"/>
        <end position="330"/>
    </location>
</feature>
<dbReference type="GO" id="GO:0016757">
    <property type="term" value="F:glycosyltransferase activity"/>
    <property type="evidence" value="ECO:0007669"/>
    <property type="project" value="UniProtKB-KW"/>
</dbReference>
<dbReference type="eggNOG" id="COG0438">
    <property type="taxonomic scope" value="Bacteria"/>
</dbReference>
<accession>A0A081G354</accession>
<keyword evidence="3 5" id="KW-0808">Transferase</keyword>
<evidence type="ECO:0000313" key="6">
    <source>
        <dbReference type="Proteomes" id="UP000028252"/>
    </source>
</evidence>
<comment type="similarity">
    <text evidence="1">Belongs to the glycosyltransferase group 1 family. Glycosyltransferase 4 subfamily.</text>
</comment>
<dbReference type="PANTHER" id="PTHR12526:SF640">
    <property type="entry name" value="COLANIC ACID BIOSYNTHESIS GLYCOSYLTRANSFERASE WCAL-RELATED"/>
    <property type="match status" value="1"/>
</dbReference>
<evidence type="ECO:0000256" key="3">
    <source>
        <dbReference type="ARBA" id="ARBA00022679"/>
    </source>
</evidence>
<protein>
    <submittedName>
        <fullName evidence="5">Glycosyltransferase</fullName>
    </submittedName>
</protein>
<dbReference type="InterPro" id="IPR001296">
    <property type="entry name" value="Glyco_trans_1"/>
</dbReference>
<dbReference type="PATRIC" id="fig|1232683.4.peg.903"/>
<dbReference type="STRING" id="1232683.ADIMK_0911"/>
<dbReference type="GO" id="GO:1901135">
    <property type="term" value="P:carbohydrate derivative metabolic process"/>
    <property type="evidence" value="ECO:0007669"/>
    <property type="project" value="UniProtKB-ARBA"/>
</dbReference>
<dbReference type="AlphaFoldDB" id="A0A081G354"/>
<name>A0A081G354_9GAMM</name>
<dbReference type="Proteomes" id="UP000028252">
    <property type="component" value="Unassembled WGS sequence"/>
</dbReference>
<reference evidence="5 6" key="1">
    <citation type="submission" date="2014-04" db="EMBL/GenBank/DDBJ databases">
        <title>Marinobacterium kochiensis sp. nov., isolated from sediment sample collected from Kochi backwaters in Kerala, India.</title>
        <authorList>
            <person name="Singh A."/>
            <person name="Pinnaka A.K."/>
        </authorList>
    </citation>
    <scope>NUCLEOTIDE SEQUENCE [LARGE SCALE GENOMIC DNA]</scope>
    <source>
        <strain evidence="5 6">AK27</strain>
    </source>
</reference>
<proteinExistence type="inferred from homology"/>
<evidence type="ECO:0000259" key="4">
    <source>
        <dbReference type="Pfam" id="PF00534"/>
    </source>
</evidence>
<dbReference type="RefSeq" id="WP_197027470.1">
    <property type="nucleotide sequence ID" value="NZ_JMQN01000013.1"/>
</dbReference>
<sequence>MMIDDKPLRLMQLMLSSQNGGAETFFEKLTLALADAGVRQCVVIEPDARREALFADHPNIDVQTLRFRGLHEPLGRVRLHLLMRRWRPELMLTWMSRAIKRAPTGYCPLVARLGGYYRVERYRKSDRLIGNTPDIVRYLQAEGIAAEKTQCIPNFGEIAPCEMDTDSARKQLRAELKIPAEHQVLLALGRLHEAKAHDTLIDALSKTDNTTLLIAGDGPLKATLEEQVQRLGLQTRVHLLGWRRDTGYLFKACDICVFPSRFEPFGNVVVESWAQRRPLIAAASAGPEWLISHEEDGLLVPVDDSEELAQAINRLVQNPELAEQLVSSGYRTYQEKFSREAISAEYVAMFREVIAGYTPQ</sequence>
<keyword evidence="2" id="KW-0328">Glycosyltransferase</keyword>
<comment type="caution">
    <text evidence="5">The sequence shown here is derived from an EMBL/GenBank/DDBJ whole genome shotgun (WGS) entry which is preliminary data.</text>
</comment>
<evidence type="ECO:0000256" key="1">
    <source>
        <dbReference type="ARBA" id="ARBA00009481"/>
    </source>
</evidence>
<dbReference type="PANTHER" id="PTHR12526">
    <property type="entry name" value="GLYCOSYLTRANSFERASE"/>
    <property type="match status" value="1"/>
</dbReference>
<dbReference type="EMBL" id="JMQN01000013">
    <property type="protein sequence ID" value="KEA65209.1"/>
    <property type="molecule type" value="Genomic_DNA"/>
</dbReference>